<dbReference type="GeneID" id="17280148"/>
<organism evidence="2 3">
    <name type="scientific">Emiliania huxleyi (strain CCMP1516)</name>
    <dbReference type="NCBI Taxonomy" id="280463"/>
    <lineage>
        <taxon>Eukaryota</taxon>
        <taxon>Haptista</taxon>
        <taxon>Haptophyta</taxon>
        <taxon>Prymnesiophyceae</taxon>
        <taxon>Isochrysidales</taxon>
        <taxon>Noelaerhabdaceae</taxon>
        <taxon>Emiliania</taxon>
    </lineage>
</organism>
<dbReference type="PaxDb" id="2903-EOD34877"/>
<feature type="compositionally biased region" description="Gly residues" evidence="1">
    <location>
        <begin position="236"/>
        <end position="255"/>
    </location>
</feature>
<feature type="region of interest" description="Disordered" evidence="1">
    <location>
        <begin position="142"/>
        <end position="273"/>
    </location>
</feature>
<reference evidence="3" key="1">
    <citation type="journal article" date="2013" name="Nature">
        <title>Pan genome of the phytoplankton Emiliania underpins its global distribution.</title>
        <authorList>
            <person name="Read B.A."/>
            <person name="Kegel J."/>
            <person name="Klute M.J."/>
            <person name="Kuo A."/>
            <person name="Lefebvre S.C."/>
            <person name="Maumus F."/>
            <person name="Mayer C."/>
            <person name="Miller J."/>
            <person name="Monier A."/>
            <person name="Salamov A."/>
            <person name="Young J."/>
            <person name="Aguilar M."/>
            <person name="Claverie J.M."/>
            <person name="Frickenhaus S."/>
            <person name="Gonzalez K."/>
            <person name="Herman E.K."/>
            <person name="Lin Y.C."/>
            <person name="Napier J."/>
            <person name="Ogata H."/>
            <person name="Sarno A.F."/>
            <person name="Shmutz J."/>
            <person name="Schroeder D."/>
            <person name="de Vargas C."/>
            <person name="Verret F."/>
            <person name="von Dassow P."/>
            <person name="Valentin K."/>
            <person name="Van de Peer Y."/>
            <person name="Wheeler G."/>
            <person name="Dacks J.B."/>
            <person name="Delwiche C.F."/>
            <person name="Dyhrman S.T."/>
            <person name="Glockner G."/>
            <person name="John U."/>
            <person name="Richards T."/>
            <person name="Worden A.Z."/>
            <person name="Zhang X."/>
            <person name="Grigoriev I.V."/>
            <person name="Allen A.E."/>
            <person name="Bidle K."/>
            <person name="Borodovsky M."/>
            <person name="Bowler C."/>
            <person name="Brownlee C."/>
            <person name="Cock J.M."/>
            <person name="Elias M."/>
            <person name="Gladyshev V.N."/>
            <person name="Groth M."/>
            <person name="Guda C."/>
            <person name="Hadaegh A."/>
            <person name="Iglesias-Rodriguez M.D."/>
            <person name="Jenkins J."/>
            <person name="Jones B.M."/>
            <person name="Lawson T."/>
            <person name="Leese F."/>
            <person name="Lindquist E."/>
            <person name="Lobanov A."/>
            <person name="Lomsadze A."/>
            <person name="Malik S.B."/>
            <person name="Marsh M.E."/>
            <person name="Mackinder L."/>
            <person name="Mock T."/>
            <person name="Mueller-Roeber B."/>
            <person name="Pagarete A."/>
            <person name="Parker M."/>
            <person name="Probert I."/>
            <person name="Quesneville H."/>
            <person name="Raines C."/>
            <person name="Rensing S.A."/>
            <person name="Riano-Pachon D.M."/>
            <person name="Richier S."/>
            <person name="Rokitta S."/>
            <person name="Shiraiwa Y."/>
            <person name="Soanes D.M."/>
            <person name="van der Giezen M."/>
            <person name="Wahlund T.M."/>
            <person name="Williams B."/>
            <person name="Wilson W."/>
            <person name="Wolfe G."/>
            <person name="Wurch L.L."/>
        </authorList>
    </citation>
    <scope>NUCLEOTIDE SEQUENCE</scope>
</reference>
<proteinExistence type="predicted"/>
<evidence type="ECO:0008006" key="4">
    <source>
        <dbReference type="Google" id="ProtNLM"/>
    </source>
</evidence>
<name>A0A0D3KGJ2_EMIH1</name>
<protein>
    <recommendedName>
        <fullName evidence="4">PSP proline-rich domain-containing protein</fullName>
    </recommendedName>
</protein>
<dbReference type="Proteomes" id="UP000013827">
    <property type="component" value="Unassembled WGS sequence"/>
</dbReference>
<evidence type="ECO:0000256" key="1">
    <source>
        <dbReference type="SAM" id="MobiDB-lite"/>
    </source>
</evidence>
<feature type="compositionally biased region" description="Basic residues" evidence="1">
    <location>
        <begin position="176"/>
        <end position="205"/>
    </location>
</feature>
<dbReference type="HOGENOM" id="CLU_807609_0_0_1"/>
<sequence>MCSASQPEPITVECPPEVPDADPEEEYERLPVYVERLGILDEAEAEAEAADGWIKFEEETAATAPVVTDSGGGDVEFGNFEGGFGGSDSFGAAPSPRLAASDVELIKSAMAALDIQPPPWIRKMQHLQAVQRAQTAVAAACGEEAPPETPLGARRRRRVGSPLRAPSARAAAARKPLARHARRRLPLRRRIRRRRKLRRRMRGTGRQRACGQPRRPARTAEKGTAPPPPPPPPGRDGQGAGGGAEEGAGGAAGGGGRRRQVGHFSRVSSSRGSCHVDLCAGDAQSESSRQLYVSRCVPRVWSRANGAPARRLPTSETRWHVICFFSRIVVCVHVRCAPTRLMCY</sequence>
<dbReference type="EnsemblProtists" id="EOD34877">
    <property type="protein sequence ID" value="EOD34877"/>
    <property type="gene ID" value="EMIHUDRAFT_441142"/>
</dbReference>
<feature type="region of interest" description="Disordered" evidence="1">
    <location>
        <begin position="1"/>
        <end position="25"/>
    </location>
</feature>
<dbReference type="RefSeq" id="XP_005787306.1">
    <property type="nucleotide sequence ID" value="XM_005787249.1"/>
</dbReference>
<feature type="compositionally biased region" description="Pro residues" evidence="1">
    <location>
        <begin position="225"/>
        <end position="234"/>
    </location>
</feature>
<accession>A0A0D3KGJ2</accession>
<keyword evidence="3" id="KW-1185">Reference proteome</keyword>
<dbReference type="KEGG" id="ehx:EMIHUDRAFT_441142"/>
<evidence type="ECO:0000313" key="3">
    <source>
        <dbReference type="Proteomes" id="UP000013827"/>
    </source>
</evidence>
<evidence type="ECO:0000313" key="2">
    <source>
        <dbReference type="EnsemblProtists" id="EOD34877"/>
    </source>
</evidence>
<reference evidence="2" key="2">
    <citation type="submission" date="2024-10" db="UniProtKB">
        <authorList>
            <consortium name="EnsemblProtists"/>
        </authorList>
    </citation>
    <scope>IDENTIFICATION</scope>
</reference>
<feature type="compositionally biased region" description="Low complexity" evidence="1">
    <location>
        <begin position="162"/>
        <end position="175"/>
    </location>
</feature>
<dbReference type="AlphaFoldDB" id="A0A0D3KGJ2"/>